<dbReference type="RefSeq" id="WP_084432566.1">
    <property type="nucleotide sequence ID" value="NZ_FWXV01000009.1"/>
</dbReference>
<proteinExistence type="predicted"/>
<keyword evidence="5" id="KW-1185">Reference proteome</keyword>
<evidence type="ECO:0000259" key="3">
    <source>
        <dbReference type="Pfam" id="PF13399"/>
    </source>
</evidence>
<keyword evidence="2" id="KW-0812">Transmembrane</keyword>
<dbReference type="Pfam" id="PF13399">
    <property type="entry name" value="LytR_C"/>
    <property type="match status" value="1"/>
</dbReference>
<evidence type="ECO:0000313" key="4">
    <source>
        <dbReference type="EMBL" id="SMD23616.1"/>
    </source>
</evidence>
<organism evidence="4 5">
    <name type="scientific">Kibdelosporangium aridum</name>
    <dbReference type="NCBI Taxonomy" id="2030"/>
    <lineage>
        <taxon>Bacteria</taxon>
        <taxon>Bacillati</taxon>
        <taxon>Actinomycetota</taxon>
        <taxon>Actinomycetes</taxon>
        <taxon>Pseudonocardiales</taxon>
        <taxon>Pseudonocardiaceae</taxon>
        <taxon>Kibdelosporangium</taxon>
    </lineage>
</organism>
<evidence type="ECO:0000313" key="5">
    <source>
        <dbReference type="Proteomes" id="UP000192674"/>
    </source>
</evidence>
<name>A0A1W2FPN1_KIBAR</name>
<dbReference type="Proteomes" id="UP000192674">
    <property type="component" value="Unassembled WGS sequence"/>
</dbReference>
<accession>A0A1W2FPN1</accession>
<keyword evidence="2" id="KW-0472">Membrane</keyword>
<feature type="transmembrane region" description="Helical" evidence="2">
    <location>
        <begin position="21"/>
        <end position="41"/>
    </location>
</feature>
<dbReference type="NCBIfam" id="NF035953">
    <property type="entry name" value="integrity_Cei"/>
    <property type="match status" value="1"/>
</dbReference>
<protein>
    <submittedName>
        <fullName evidence="4">LytR cell envelope-related transcriptional attenuator</fullName>
    </submittedName>
</protein>
<sequence length="237" mass="25090">MTAGSFNGGEQAPRYRKRRPLPALIMLLLLGLGAAVVWLNVASKEPEAKGVRCDPGAPVTAASGESAPPAPPPPPGEHVDQTGLDQTSAAPPDQVSVRVLNASTQRGEAALVSEGLKQLGFTQVGAPAEDPQYPSRDMTCRGQIRFGPQGVAAARTLSLLDPCMELVKDNRQDASVELVVGRKFDELPIKAETRQILRVLTEWGAQHPPQSGGLQSVEGAGPQLDQAWIDAIRRAPC</sequence>
<keyword evidence="2" id="KW-1133">Transmembrane helix</keyword>
<gene>
    <name evidence="4" type="ORF">SAMN05661093_08127</name>
</gene>
<feature type="domain" description="LytR/CpsA/Psr regulator C-terminal" evidence="3">
    <location>
        <begin position="94"/>
        <end position="184"/>
    </location>
</feature>
<evidence type="ECO:0000256" key="1">
    <source>
        <dbReference type="SAM" id="MobiDB-lite"/>
    </source>
</evidence>
<dbReference type="Gene3D" id="3.30.70.2390">
    <property type="match status" value="1"/>
</dbReference>
<feature type="region of interest" description="Disordered" evidence="1">
    <location>
        <begin position="47"/>
        <end position="90"/>
    </location>
</feature>
<dbReference type="EMBL" id="FWXV01000009">
    <property type="protein sequence ID" value="SMD23616.1"/>
    <property type="molecule type" value="Genomic_DNA"/>
</dbReference>
<dbReference type="AlphaFoldDB" id="A0A1W2FPN1"/>
<reference evidence="4 5" key="1">
    <citation type="submission" date="2017-04" db="EMBL/GenBank/DDBJ databases">
        <authorList>
            <person name="Afonso C.L."/>
            <person name="Miller P.J."/>
            <person name="Scott M.A."/>
            <person name="Spackman E."/>
            <person name="Goraichik I."/>
            <person name="Dimitrov K.M."/>
            <person name="Suarez D.L."/>
            <person name="Swayne D.E."/>
        </authorList>
    </citation>
    <scope>NUCLEOTIDE SEQUENCE [LARGE SCALE GENOMIC DNA]</scope>
    <source>
        <strain evidence="4 5">DSM 43828</strain>
    </source>
</reference>
<evidence type="ECO:0000256" key="2">
    <source>
        <dbReference type="SAM" id="Phobius"/>
    </source>
</evidence>
<dbReference type="InterPro" id="IPR027381">
    <property type="entry name" value="LytR/CpsA/Psr_C"/>
</dbReference>